<organism evidence="2 3">
    <name type="scientific">Monoraphidium neglectum</name>
    <dbReference type="NCBI Taxonomy" id="145388"/>
    <lineage>
        <taxon>Eukaryota</taxon>
        <taxon>Viridiplantae</taxon>
        <taxon>Chlorophyta</taxon>
        <taxon>core chlorophytes</taxon>
        <taxon>Chlorophyceae</taxon>
        <taxon>CS clade</taxon>
        <taxon>Sphaeropleales</taxon>
        <taxon>Selenastraceae</taxon>
        <taxon>Monoraphidium</taxon>
    </lineage>
</organism>
<accession>A0A0D2MKP0</accession>
<keyword evidence="3" id="KW-1185">Reference proteome</keyword>
<gene>
    <name evidence="2" type="ORF">MNEG_12491</name>
</gene>
<dbReference type="EMBL" id="KK103492">
    <property type="protein sequence ID" value="KIY95470.1"/>
    <property type="molecule type" value="Genomic_DNA"/>
</dbReference>
<proteinExistence type="predicted"/>
<feature type="non-terminal residue" evidence="2">
    <location>
        <position position="53"/>
    </location>
</feature>
<name>A0A0D2MKP0_9CHLO</name>
<dbReference type="Proteomes" id="UP000054498">
    <property type="component" value="Unassembled WGS sequence"/>
</dbReference>
<reference evidence="2 3" key="1">
    <citation type="journal article" date="2013" name="BMC Genomics">
        <title>Reconstruction of the lipid metabolism for the microalga Monoraphidium neglectum from its genome sequence reveals characteristics suitable for biofuel production.</title>
        <authorList>
            <person name="Bogen C."/>
            <person name="Al-Dilaimi A."/>
            <person name="Albersmeier A."/>
            <person name="Wichmann J."/>
            <person name="Grundmann M."/>
            <person name="Rupp O."/>
            <person name="Lauersen K.J."/>
            <person name="Blifernez-Klassen O."/>
            <person name="Kalinowski J."/>
            <person name="Goesmann A."/>
            <person name="Mussgnug J.H."/>
            <person name="Kruse O."/>
        </authorList>
    </citation>
    <scope>NUCLEOTIDE SEQUENCE [LARGE SCALE GENOMIC DNA]</scope>
    <source>
        <strain evidence="2 3">SAG 48.87</strain>
    </source>
</reference>
<protein>
    <submittedName>
        <fullName evidence="2">Uncharacterized protein</fullName>
    </submittedName>
</protein>
<dbReference type="AlphaFoldDB" id="A0A0D2MKP0"/>
<dbReference type="RefSeq" id="XP_013894490.1">
    <property type="nucleotide sequence ID" value="XM_014039036.1"/>
</dbReference>
<evidence type="ECO:0000313" key="2">
    <source>
        <dbReference type="EMBL" id="KIY95470.1"/>
    </source>
</evidence>
<dbReference type="KEGG" id="mng:MNEG_12491"/>
<feature type="compositionally biased region" description="Basic residues" evidence="1">
    <location>
        <begin position="43"/>
        <end position="53"/>
    </location>
</feature>
<feature type="region of interest" description="Disordered" evidence="1">
    <location>
        <begin position="17"/>
        <end position="53"/>
    </location>
</feature>
<dbReference type="GeneID" id="25729859"/>
<evidence type="ECO:0000313" key="3">
    <source>
        <dbReference type="Proteomes" id="UP000054498"/>
    </source>
</evidence>
<evidence type="ECO:0000256" key="1">
    <source>
        <dbReference type="SAM" id="MobiDB-lite"/>
    </source>
</evidence>
<sequence>MGWRRLRACALRRLWDGAAASHSPGRAPGGGDGAGSAGARAAPLRRRERRRSW</sequence>
<feature type="compositionally biased region" description="Gly residues" evidence="1">
    <location>
        <begin position="27"/>
        <end position="36"/>
    </location>
</feature>